<dbReference type="Proteomes" id="UP000245533">
    <property type="component" value="Unassembled WGS sequence"/>
</dbReference>
<dbReference type="InterPro" id="IPR001789">
    <property type="entry name" value="Sig_transdc_resp-reg_receiver"/>
</dbReference>
<evidence type="ECO:0000256" key="6">
    <source>
        <dbReference type="ARBA" id="ARBA00023163"/>
    </source>
</evidence>
<evidence type="ECO:0000256" key="7">
    <source>
        <dbReference type="PROSITE-ProRule" id="PRU00169"/>
    </source>
</evidence>
<dbReference type="Gene3D" id="3.40.50.300">
    <property type="entry name" value="P-loop containing nucleotide triphosphate hydrolases"/>
    <property type="match status" value="1"/>
</dbReference>
<dbReference type="Gene3D" id="1.10.10.60">
    <property type="entry name" value="Homeodomain-like"/>
    <property type="match status" value="1"/>
</dbReference>
<dbReference type="GO" id="GO:0005524">
    <property type="term" value="F:ATP binding"/>
    <property type="evidence" value="ECO:0007669"/>
    <property type="project" value="UniProtKB-KW"/>
</dbReference>
<feature type="domain" description="Response regulatory" evidence="9">
    <location>
        <begin position="6"/>
        <end position="120"/>
    </location>
</feature>
<evidence type="ECO:0000256" key="4">
    <source>
        <dbReference type="ARBA" id="ARBA00023012"/>
    </source>
</evidence>
<feature type="modified residue" description="4-aspartylphosphate" evidence="7">
    <location>
        <position position="55"/>
    </location>
</feature>
<evidence type="ECO:0000256" key="2">
    <source>
        <dbReference type="ARBA" id="ARBA00022741"/>
    </source>
</evidence>
<feature type="domain" description="Sigma-54 factor interaction" evidence="8">
    <location>
        <begin position="142"/>
        <end position="372"/>
    </location>
</feature>
<name>A0A316TRP7_9BACT</name>
<dbReference type="InterPro" id="IPR058031">
    <property type="entry name" value="AAA_lid_NorR"/>
</dbReference>
<keyword evidence="4" id="KW-0902">Two-component regulatory system</keyword>
<dbReference type="Pfam" id="PF00158">
    <property type="entry name" value="Sigma54_activat"/>
    <property type="match status" value="1"/>
</dbReference>
<dbReference type="InterPro" id="IPR027417">
    <property type="entry name" value="P-loop_NTPase"/>
</dbReference>
<keyword evidence="2" id="KW-0547">Nucleotide-binding</keyword>
<evidence type="ECO:0000313" key="10">
    <source>
        <dbReference type="EMBL" id="PWN07257.1"/>
    </source>
</evidence>
<dbReference type="SUPFAM" id="SSF52172">
    <property type="entry name" value="CheY-like"/>
    <property type="match status" value="1"/>
</dbReference>
<dbReference type="SUPFAM" id="SSF46689">
    <property type="entry name" value="Homeodomain-like"/>
    <property type="match status" value="1"/>
</dbReference>
<organism evidence="10 11">
    <name type="scientific">Rhodohalobacter mucosus</name>
    <dbReference type="NCBI Taxonomy" id="2079485"/>
    <lineage>
        <taxon>Bacteria</taxon>
        <taxon>Pseudomonadati</taxon>
        <taxon>Balneolota</taxon>
        <taxon>Balneolia</taxon>
        <taxon>Balneolales</taxon>
        <taxon>Balneolaceae</taxon>
        <taxon>Rhodohalobacter</taxon>
    </lineage>
</organism>
<dbReference type="GO" id="GO:0006355">
    <property type="term" value="P:regulation of DNA-templated transcription"/>
    <property type="evidence" value="ECO:0007669"/>
    <property type="project" value="InterPro"/>
</dbReference>
<reference evidence="10 11" key="1">
    <citation type="submission" date="2018-05" db="EMBL/GenBank/DDBJ databases">
        <title>Rhodohalobacter halophilus gen. nov., sp. nov., a moderately halophilic member of the family Balneolaceae.</title>
        <authorList>
            <person name="Liu Z.-W."/>
        </authorList>
    </citation>
    <scope>NUCLEOTIDE SEQUENCE [LARGE SCALE GENOMIC DNA]</scope>
    <source>
        <strain evidence="10 11">8A47</strain>
    </source>
</reference>
<dbReference type="Gene3D" id="3.40.50.2300">
    <property type="match status" value="1"/>
</dbReference>
<dbReference type="InterPro" id="IPR003593">
    <property type="entry name" value="AAA+_ATPase"/>
</dbReference>
<keyword evidence="11" id="KW-1185">Reference proteome</keyword>
<dbReference type="PANTHER" id="PTHR32071">
    <property type="entry name" value="TRANSCRIPTIONAL REGULATORY PROTEIN"/>
    <property type="match status" value="1"/>
</dbReference>
<dbReference type="InterPro" id="IPR025943">
    <property type="entry name" value="Sigma_54_int_dom_ATP-bd_2"/>
</dbReference>
<dbReference type="InterPro" id="IPR009057">
    <property type="entry name" value="Homeodomain-like_sf"/>
</dbReference>
<dbReference type="RefSeq" id="WP_109645946.1">
    <property type="nucleotide sequence ID" value="NZ_QGGB01000004.1"/>
</dbReference>
<dbReference type="FunFam" id="3.40.50.2300:FF:000018">
    <property type="entry name" value="DNA-binding transcriptional regulator NtrC"/>
    <property type="match status" value="1"/>
</dbReference>
<dbReference type="PROSITE" id="PS00676">
    <property type="entry name" value="SIGMA54_INTERACT_2"/>
    <property type="match status" value="1"/>
</dbReference>
<protein>
    <submittedName>
        <fullName evidence="10">Fis family transcriptional regulator</fullName>
    </submittedName>
</protein>
<evidence type="ECO:0000259" key="8">
    <source>
        <dbReference type="PROSITE" id="PS50045"/>
    </source>
</evidence>
<dbReference type="Gene3D" id="1.10.8.60">
    <property type="match status" value="1"/>
</dbReference>
<dbReference type="InterPro" id="IPR011006">
    <property type="entry name" value="CheY-like_superfamily"/>
</dbReference>
<evidence type="ECO:0000259" key="9">
    <source>
        <dbReference type="PROSITE" id="PS50110"/>
    </source>
</evidence>
<evidence type="ECO:0000256" key="5">
    <source>
        <dbReference type="ARBA" id="ARBA00023015"/>
    </source>
</evidence>
<dbReference type="Pfam" id="PF00072">
    <property type="entry name" value="Response_reg"/>
    <property type="match status" value="1"/>
</dbReference>
<proteinExistence type="predicted"/>
<dbReference type="GO" id="GO:0043565">
    <property type="term" value="F:sequence-specific DNA binding"/>
    <property type="evidence" value="ECO:0007669"/>
    <property type="project" value="InterPro"/>
</dbReference>
<dbReference type="AlphaFoldDB" id="A0A316TRP7"/>
<dbReference type="PROSITE" id="PS50110">
    <property type="entry name" value="RESPONSE_REGULATORY"/>
    <property type="match status" value="1"/>
</dbReference>
<dbReference type="SMART" id="SM00448">
    <property type="entry name" value="REC"/>
    <property type="match status" value="1"/>
</dbReference>
<keyword evidence="5" id="KW-0805">Transcription regulation</keyword>
<dbReference type="CDD" id="cd17550">
    <property type="entry name" value="REC_NtrX-like"/>
    <property type="match status" value="1"/>
</dbReference>
<dbReference type="OrthoDB" id="9767722at2"/>
<dbReference type="PANTHER" id="PTHR32071:SF17">
    <property type="entry name" value="TRANSCRIPTIONAL REGULATOR (NTRC FAMILY)"/>
    <property type="match status" value="1"/>
</dbReference>
<keyword evidence="1 7" id="KW-0597">Phosphoprotein</keyword>
<dbReference type="SUPFAM" id="SSF52540">
    <property type="entry name" value="P-loop containing nucleoside triphosphate hydrolases"/>
    <property type="match status" value="1"/>
</dbReference>
<dbReference type="Pfam" id="PF02954">
    <property type="entry name" value="HTH_8"/>
    <property type="match status" value="1"/>
</dbReference>
<dbReference type="PROSITE" id="PS50045">
    <property type="entry name" value="SIGMA54_INTERACT_4"/>
    <property type="match status" value="1"/>
</dbReference>
<keyword evidence="3" id="KW-0067">ATP-binding</keyword>
<keyword evidence="6" id="KW-0804">Transcription</keyword>
<gene>
    <name evidence="10" type="ORF">DDZ15_05505</name>
</gene>
<dbReference type="GO" id="GO:0000160">
    <property type="term" value="P:phosphorelay signal transduction system"/>
    <property type="evidence" value="ECO:0007669"/>
    <property type="project" value="UniProtKB-KW"/>
</dbReference>
<dbReference type="InterPro" id="IPR002078">
    <property type="entry name" value="Sigma_54_int"/>
</dbReference>
<dbReference type="InterPro" id="IPR002197">
    <property type="entry name" value="HTH_Fis"/>
</dbReference>
<evidence type="ECO:0000256" key="3">
    <source>
        <dbReference type="ARBA" id="ARBA00022840"/>
    </source>
</evidence>
<comment type="caution">
    <text evidence="10">The sequence shown here is derived from an EMBL/GenBank/DDBJ whole genome shotgun (WGS) entry which is preliminary data.</text>
</comment>
<dbReference type="Pfam" id="PF25601">
    <property type="entry name" value="AAA_lid_14"/>
    <property type="match status" value="1"/>
</dbReference>
<dbReference type="FunFam" id="3.40.50.300:FF:000006">
    <property type="entry name" value="DNA-binding transcriptional regulator NtrC"/>
    <property type="match status" value="1"/>
</dbReference>
<sequence>MSRQPHILITDDEKSIRNILRDILEFEKYSVLEAENGEEALSLIGNEQIDLVILDIKMKGMDGIEVLERIKERIPELPVIMISGHGTIQIAVDAAKKGAFDFVEKPPDLNRLLITVRNALQSSELIRENRQMRAELHGAKDIIGNSPVMDRIRKTIGKIAASSSRVLITGENGTGKELVARSIHNLSKRSSKKFVDVNCAAIPSELLESELFGHEKGAFTGASERRIGKFEQADGGTLFLDEIGDMSQDAQAKVLRALQENQIVRVGGSETIDVDVRIISATNKNLQEEIENGRFREDLYHRLSVIPIQIPPLRKRKEDIPLLAKTFLARLGKEDIVFSGKEFSDEALEVMKGLSWTGNIRELQNAVERLALLSPEDTITAQDVESLVVGRTSSKKVLGEIIDDTESFQEYKEHAERLFLIKKLEKYDWNVSATAEAIDIQRSHIYNKMKKYDIER</sequence>
<evidence type="ECO:0000256" key="1">
    <source>
        <dbReference type="ARBA" id="ARBA00022553"/>
    </source>
</evidence>
<accession>A0A316TRP7</accession>
<dbReference type="CDD" id="cd00009">
    <property type="entry name" value="AAA"/>
    <property type="match status" value="1"/>
</dbReference>
<dbReference type="EMBL" id="QGGB01000004">
    <property type="protein sequence ID" value="PWN07257.1"/>
    <property type="molecule type" value="Genomic_DNA"/>
</dbReference>
<evidence type="ECO:0000313" key="11">
    <source>
        <dbReference type="Proteomes" id="UP000245533"/>
    </source>
</evidence>
<dbReference type="SMART" id="SM00382">
    <property type="entry name" value="AAA"/>
    <property type="match status" value="1"/>
</dbReference>